<dbReference type="Gene3D" id="3.40.50.720">
    <property type="entry name" value="NAD(P)-binding Rossmann-like Domain"/>
    <property type="match status" value="1"/>
</dbReference>
<gene>
    <name evidence="1" type="ORF">GGQ88_004111</name>
</gene>
<dbReference type="Proteomes" id="UP000562395">
    <property type="component" value="Unassembled WGS sequence"/>
</dbReference>
<organism evidence="1 2">
    <name type="scientific">Novosphingobium hassiacum</name>
    <dbReference type="NCBI Taxonomy" id="173676"/>
    <lineage>
        <taxon>Bacteria</taxon>
        <taxon>Pseudomonadati</taxon>
        <taxon>Pseudomonadota</taxon>
        <taxon>Alphaproteobacteria</taxon>
        <taxon>Sphingomonadales</taxon>
        <taxon>Sphingomonadaceae</taxon>
        <taxon>Novosphingobium</taxon>
    </lineage>
</organism>
<evidence type="ECO:0000313" key="1">
    <source>
        <dbReference type="EMBL" id="MBB3862808.1"/>
    </source>
</evidence>
<proteinExistence type="predicted"/>
<comment type="caution">
    <text evidence="1">The sequence shown here is derived from an EMBL/GenBank/DDBJ whole genome shotgun (WGS) entry which is preliminary data.</text>
</comment>
<name>A0A7W5ZZA6_9SPHN</name>
<sequence length="454" mass="47480">MTAIVSADSLHRLVKQAIDSGAAATVAEAEALFQGFRLAITFMPDDPADPVEQATLLTAVALGRRVFLGGVTVVGTLEAPVSTLPPLGPTLGDAVKALGGEIGGGSDAPMVVIGPRLGRRDGFAIRTAAAGWRGGIVPAHADLAPEAGPANPLAGMLAAALAINEAFLHVNGAKVAGRSAVGLSLWRPSRDIDWLAADPSEPALTFLPSQLWLIGLGHLGQAYLWALGLLPFAEPAEVMLVLQDFDAITASTESTSILTDATLIGVKKTRAMAGWAERRGFQTSLQERLFDADFRRRPDEPAIALCGLDNAAGRRALDQVGFDMIVEAGLGRGHRDFRTMRLHTLPGARPTAELWKAAVTAEKVEDRPAYANLMNDGVLDRCGMTLLAGKAVGAPFVGAVAAALAVSEILRLLHGGPVHRLIDLDLLGIDHRSTVLHGDGFERLNPGFTSAGSA</sequence>
<keyword evidence="2" id="KW-1185">Reference proteome</keyword>
<dbReference type="RefSeq" id="WP_183615235.1">
    <property type="nucleotide sequence ID" value="NZ_JACICY010000024.1"/>
</dbReference>
<protein>
    <recommendedName>
        <fullName evidence="3">Thiamine biosynthesis protein ThiF</fullName>
    </recommendedName>
</protein>
<evidence type="ECO:0000313" key="2">
    <source>
        <dbReference type="Proteomes" id="UP000562395"/>
    </source>
</evidence>
<dbReference type="EMBL" id="JACICY010000024">
    <property type="protein sequence ID" value="MBB3862808.1"/>
    <property type="molecule type" value="Genomic_DNA"/>
</dbReference>
<accession>A0A7W5ZZA6</accession>
<evidence type="ECO:0008006" key="3">
    <source>
        <dbReference type="Google" id="ProtNLM"/>
    </source>
</evidence>
<dbReference type="AlphaFoldDB" id="A0A7W5ZZA6"/>
<reference evidence="1 2" key="1">
    <citation type="submission" date="2020-08" db="EMBL/GenBank/DDBJ databases">
        <title>Genomic Encyclopedia of Type Strains, Phase IV (KMG-IV): sequencing the most valuable type-strain genomes for metagenomic binning, comparative biology and taxonomic classification.</title>
        <authorList>
            <person name="Goeker M."/>
        </authorList>
    </citation>
    <scope>NUCLEOTIDE SEQUENCE [LARGE SCALE GENOMIC DNA]</scope>
    <source>
        <strain evidence="1 2">DSM 14552</strain>
    </source>
</reference>